<dbReference type="Pfam" id="PF00984">
    <property type="entry name" value="UDPG_MGDP_dh"/>
    <property type="match status" value="1"/>
</dbReference>
<dbReference type="Gene3D" id="3.40.50.720">
    <property type="entry name" value="NAD(P)-binding Rossmann-like Domain"/>
    <property type="match status" value="2"/>
</dbReference>
<sequence length="438" mass="49340">MVNELKDKIISRQAYIGIIGLGYVGLPLTREFLNAGFSVLGFDIDPVKVEKINRGESYIKHIQSGFIASYVKTNKFSATNDFTRLREIDVIIICVPTPLGEHKEPDLTFVLNTTKTIAANLRKGHVVVLESTTYPGTTEEELLPILESTGLQVGKDFFLGFSPEREDPGNKKFSTRTIPKIVSGVTEHCLDIIKTLYDQIIIRTVPVSSPRVAEAVKLLENIYRAVNIALVNELKTVFDRMGIDIWEVIEGAKTKPFGYHPFYPGPGLGGHCIPIDPFYLTWKAKEYDISTRFIELAGEINAYMPYYVVEKTIKALNAHKKSIKGAKILLLGLSYKPDIDDLRESPALKIMELLMREGADVDYSDPYFPELPPLRKYKFDKKSVNITPKTLKNYDCIVITTNHSTFDYDMILEHAKLIVDTRNALKLKGIVNGKVYKA</sequence>
<dbReference type="InterPro" id="IPR014027">
    <property type="entry name" value="UDP-Glc/GDP-Man_DH_C"/>
</dbReference>
<dbReference type="InterPro" id="IPR014026">
    <property type="entry name" value="UDP-Glc/GDP-Man_DH_dimer"/>
</dbReference>
<dbReference type="Pfam" id="PF03721">
    <property type="entry name" value="UDPG_MGDP_dh_N"/>
    <property type="match status" value="1"/>
</dbReference>
<protein>
    <submittedName>
        <fullName evidence="5">Nucleotide sugar dehydrogenase</fullName>
    </submittedName>
</protein>
<dbReference type="GO" id="GO:0016616">
    <property type="term" value="F:oxidoreductase activity, acting on the CH-OH group of donors, NAD or NADP as acceptor"/>
    <property type="evidence" value="ECO:0007669"/>
    <property type="project" value="InterPro"/>
</dbReference>
<dbReference type="EMBL" id="DRDR01000058">
    <property type="protein sequence ID" value="HDL60074.1"/>
    <property type="molecule type" value="Genomic_DNA"/>
</dbReference>
<keyword evidence="1" id="KW-0560">Oxidoreductase</keyword>
<dbReference type="InterPro" id="IPR028359">
    <property type="entry name" value="UDP_ManNAc/GlcNAc_DH"/>
</dbReference>
<dbReference type="GO" id="GO:0051287">
    <property type="term" value="F:NAD binding"/>
    <property type="evidence" value="ECO:0007669"/>
    <property type="project" value="InterPro"/>
</dbReference>
<dbReference type="InterPro" id="IPR036291">
    <property type="entry name" value="NAD(P)-bd_dom_sf"/>
</dbReference>
<dbReference type="PANTHER" id="PTHR43491:SF1">
    <property type="entry name" value="UDP-N-ACETYL-D-MANNOSAMINE DEHYDROGENASE"/>
    <property type="match status" value="1"/>
</dbReference>
<dbReference type="Pfam" id="PF03720">
    <property type="entry name" value="UDPG_MGDP_dh_C"/>
    <property type="match status" value="1"/>
</dbReference>
<dbReference type="InterPro" id="IPR008927">
    <property type="entry name" value="6-PGluconate_DH-like_C_sf"/>
</dbReference>
<evidence type="ECO:0000256" key="2">
    <source>
        <dbReference type="ARBA" id="ARBA00023027"/>
    </source>
</evidence>
<feature type="domain" description="UDP-glucose/GDP-mannose dehydrogenase C-terminal" evidence="4">
    <location>
        <begin position="329"/>
        <end position="427"/>
    </location>
</feature>
<dbReference type="InterPro" id="IPR036220">
    <property type="entry name" value="UDP-Glc/GDP-Man_DH_C_sf"/>
</dbReference>
<evidence type="ECO:0000313" key="5">
    <source>
        <dbReference type="EMBL" id="HDL60074.1"/>
    </source>
</evidence>
<dbReference type="SUPFAM" id="SSF52413">
    <property type="entry name" value="UDP-glucose/GDP-mannose dehydrogenase C-terminal domain"/>
    <property type="match status" value="1"/>
</dbReference>
<dbReference type="SUPFAM" id="SSF51735">
    <property type="entry name" value="NAD(P)-binding Rossmann-fold domains"/>
    <property type="match status" value="1"/>
</dbReference>
<name>A0A7V0LU94_UNCW3</name>
<dbReference type="NCBIfam" id="TIGR03026">
    <property type="entry name" value="NDP-sugDHase"/>
    <property type="match status" value="1"/>
</dbReference>
<comment type="similarity">
    <text evidence="3">Belongs to the UDP-glucose/GDP-mannose dehydrogenase family.</text>
</comment>
<gene>
    <name evidence="5" type="ORF">ENH14_01315</name>
</gene>
<accession>A0A7V0LU94</accession>
<dbReference type="PIRSF" id="PIRSF500136">
    <property type="entry name" value="UDP_ManNAc_DH"/>
    <property type="match status" value="1"/>
</dbReference>
<dbReference type="Proteomes" id="UP000886381">
    <property type="component" value="Unassembled WGS sequence"/>
</dbReference>
<dbReference type="AlphaFoldDB" id="A0A7V0LU94"/>
<dbReference type="PANTHER" id="PTHR43491">
    <property type="entry name" value="UDP-N-ACETYL-D-MANNOSAMINE DEHYDROGENASE"/>
    <property type="match status" value="1"/>
</dbReference>
<evidence type="ECO:0000256" key="1">
    <source>
        <dbReference type="ARBA" id="ARBA00023002"/>
    </source>
</evidence>
<dbReference type="GO" id="GO:0016628">
    <property type="term" value="F:oxidoreductase activity, acting on the CH-CH group of donors, NAD or NADP as acceptor"/>
    <property type="evidence" value="ECO:0007669"/>
    <property type="project" value="InterPro"/>
</dbReference>
<proteinExistence type="inferred from homology"/>
<keyword evidence="2" id="KW-0520">NAD</keyword>
<dbReference type="InterPro" id="IPR017476">
    <property type="entry name" value="UDP-Glc/GDP-Man"/>
</dbReference>
<dbReference type="GO" id="GO:0000271">
    <property type="term" value="P:polysaccharide biosynthetic process"/>
    <property type="evidence" value="ECO:0007669"/>
    <property type="project" value="InterPro"/>
</dbReference>
<dbReference type="InterPro" id="IPR001732">
    <property type="entry name" value="UDP-Glc/GDP-Man_DH_N"/>
</dbReference>
<dbReference type="SUPFAM" id="SSF48179">
    <property type="entry name" value="6-phosphogluconate dehydrogenase C-terminal domain-like"/>
    <property type="match status" value="1"/>
</dbReference>
<organism evidence="5">
    <name type="scientific">candidate division WOR-3 bacterium</name>
    <dbReference type="NCBI Taxonomy" id="2052148"/>
    <lineage>
        <taxon>Bacteria</taxon>
        <taxon>Bacteria division WOR-3</taxon>
    </lineage>
</organism>
<comment type="caution">
    <text evidence="5">The sequence shown here is derived from an EMBL/GenBank/DDBJ whole genome shotgun (WGS) entry which is preliminary data.</text>
</comment>
<dbReference type="PIRSF" id="PIRSF000124">
    <property type="entry name" value="UDPglc_GDPman_dh"/>
    <property type="match status" value="1"/>
</dbReference>
<reference evidence="5" key="1">
    <citation type="journal article" date="2020" name="mSystems">
        <title>Genome- and Community-Level Interaction Insights into Carbon Utilization and Element Cycling Functions of Hydrothermarchaeota in Hydrothermal Sediment.</title>
        <authorList>
            <person name="Zhou Z."/>
            <person name="Liu Y."/>
            <person name="Xu W."/>
            <person name="Pan J."/>
            <person name="Luo Z.H."/>
            <person name="Li M."/>
        </authorList>
    </citation>
    <scope>NUCLEOTIDE SEQUENCE [LARGE SCALE GENOMIC DNA]</scope>
    <source>
        <strain evidence="5">HyVt-28</strain>
    </source>
</reference>
<evidence type="ECO:0000256" key="3">
    <source>
        <dbReference type="PIRNR" id="PIRNR000124"/>
    </source>
</evidence>
<dbReference type="SMART" id="SM00984">
    <property type="entry name" value="UDPG_MGDP_dh_C"/>
    <property type="match status" value="1"/>
</dbReference>
<evidence type="ECO:0000259" key="4">
    <source>
        <dbReference type="SMART" id="SM00984"/>
    </source>
</evidence>